<keyword evidence="13" id="KW-1185">Reference proteome</keyword>
<evidence type="ECO:0000313" key="13">
    <source>
        <dbReference type="Proteomes" id="UP001595387"/>
    </source>
</evidence>
<dbReference type="InterPro" id="IPR000623">
    <property type="entry name" value="Shikimate_kinase/TSH1"/>
</dbReference>
<name>A0ABV7A2J2_9BACI</name>
<feature type="binding site" evidence="11">
    <location>
        <position position="22"/>
    </location>
    <ligand>
        <name>Mg(2+)</name>
        <dbReference type="ChEBI" id="CHEBI:18420"/>
    </ligand>
</feature>
<evidence type="ECO:0000256" key="1">
    <source>
        <dbReference type="ARBA" id="ARBA00004842"/>
    </source>
</evidence>
<dbReference type="Proteomes" id="UP001595387">
    <property type="component" value="Unassembled WGS sequence"/>
</dbReference>
<evidence type="ECO:0000256" key="9">
    <source>
        <dbReference type="ARBA" id="ARBA00023141"/>
    </source>
</evidence>
<dbReference type="PANTHER" id="PTHR21087:SF16">
    <property type="entry name" value="SHIKIMATE KINASE 1, CHLOROPLASTIC"/>
    <property type="match status" value="1"/>
</dbReference>
<keyword evidence="6 11" id="KW-0547">Nucleotide-binding</keyword>
<comment type="subcellular location">
    <subcellularLocation>
        <location evidence="11">Cytoplasm</location>
    </subcellularLocation>
</comment>
<accession>A0ABV7A2J2</accession>
<protein>
    <recommendedName>
        <fullName evidence="3 11">Shikimate kinase</fullName>
        <shortName evidence="11">SK</shortName>
        <ecNumber evidence="3 11">2.7.1.71</ecNumber>
    </recommendedName>
</protein>
<comment type="cofactor">
    <cofactor evidence="11">
        <name>Mg(2+)</name>
        <dbReference type="ChEBI" id="CHEBI:18420"/>
    </cofactor>
    <text evidence="11">Binds 1 Mg(2+) ion per subunit.</text>
</comment>
<feature type="binding site" evidence="11">
    <location>
        <position position="125"/>
    </location>
    <ligand>
        <name>ATP</name>
        <dbReference type="ChEBI" id="CHEBI:30616"/>
    </ligand>
</feature>
<proteinExistence type="inferred from homology"/>
<dbReference type="EMBL" id="JBHRRZ010000003">
    <property type="protein sequence ID" value="MFC2947227.1"/>
    <property type="molecule type" value="Genomic_DNA"/>
</dbReference>
<evidence type="ECO:0000256" key="2">
    <source>
        <dbReference type="ARBA" id="ARBA00006997"/>
    </source>
</evidence>
<dbReference type="Gene3D" id="3.40.50.300">
    <property type="entry name" value="P-loop containing nucleotide triphosphate hydrolases"/>
    <property type="match status" value="1"/>
</dbReference>
<dbReference type="PROSITE" id="PS01128">
    <property type="entry name" value="SHIKIMATE_KINASE"/>
    <property type="match status" value="1"/>
</dbReference>
<dbReference type="InterPro" id="IPR023000">
    <property type="entry name" value="Shikimate_kinase_CS"/>
</dbReference>
<keyword evidence="8 11" id="KW-0067">ATP-binding</keyword>
<dbReference type="RefSeq" id="WP_390302433.1">
    <property type="nucleotide sequence ID" value="NZ_JBHRRZ010000003.1"/>
</dbReference>
<dbReference type="HAMAP" id="MF_00109">
    <property type="entry name" value="Shikimate_kinase"/>
    <property type="match status" value="1"/>
</dbReference>
<keyword evidence="11" id="KW-0479">Metal-binding</keyword>
<evidence type="ECO:0000256" key="3">
    <source>
        <dbReference type="ARBA" id="ARBA00012154"/>
    </source>
</evidence>
<evidence type="ECO:0000256" key="8">
    <source>
        <dbReference type="ARBA" id="ARBA00022840"/>
    </source>
</evidence>
<keyword evidence="11" id="KW-0460">Magnesium</keyword>
<keyword evidence="9 11" id="KW-0057">Aromatic amino acid biosynthesis</keyword>
<evidence type="ECO:0000256" key="10">
    <source>
        <dbReference type="ARBA" id="ARBA00048567"/>
    </source>
</evidence>
<evidence type="ECO:0000256" key="6">
    <source>
        <dbReference type="ARBA" id="ARBA00022741"/>
    </source>
</evidence>
<sequence length="179" mass="20468">MKEGQITQKSVVLIGFMGAGKTTIGEELANQTGRSFIDTDQEIEKYFGMPATEIFQSRGEEAFRQKEKEVIINYAEQQGYIISVGGGAFLQEEIKETCLSNSVVAFLDISWPSWKERLSLLIDTRPVLQGKTMDEIQQLFEERQKIYRSSHHIEVKTDDFSPEQTAENIIKQLQIETIR</sequence>
<dbReference type="GO" id="GO:0004765">
    <property type="term" value="F:shikimate kinase activity"/>
    <property type="evidence" value="ECO:0007669"/>
    <property type="project" value="UniProtKB-EC"/>
</dbReference>
<keyword evidence="11" id="KW-0963">Cytoplasm</keyword>
<feature type="binding site" evidence="11">
    <location>
        <begin position="18"/>
        <end position="23"/>
    </location>
    <ligand>
        <name>ATP</name>
        <dbReference type="ChEBI" id="CHEBI:30616"/>
    </ligand>
</feature>
<keyword evidence="7 11" id="KW-0418">Kinase</keyword>
<dbReference type="EC" id="2.7.1.71" evidence="3 11"/>
<evidence type="ECO:0000256" key="11">
    <source>
        <dbReference type="HAMAP-Rule" id="MF_00109"/>
    </source>
</evidence>
<comment type="function">
    <text evidence="11">Catalyzes the specific phosphorylation of the 3-hydroxyl group of shikimic acid using ATP as a cosubstrate.</text>
</comment>
<feature type="binding site" evidence="11">
    <location>
        <position position="86"/>
    </location>
    <ligand>
        <name>substrate</name>
    </ligand>
</feature>
<comment type="catalytic activity">
    <reaction evidence="10 11">
        <text>shikimate + ATP = 3-phosphoshikimate + ADP + H(+)</text>
        <dbReference type="Rhea" id="RHEA:13121"/>
        <dbReference type="ChEBI" id="CHEBI:15378"/>
        <dbReference type="ChEBI" id="CHEBI:30616"/>
        <dbReference type="ChEBI" id="CHEBI:36208"/>
        <dbReference type="ChEBI" id="CHEBI:145989"/>
        <dbReference type="ChEBI" id="CHEBI:456216"/>
        <dbReference type="EC" id="2.7.1.71"/>
    </reaction>
</comment>
<dbReference type="PANTHER" id="PTHR21087">
    <property type="entry name" value="SHIKIMATE KINASE"/>
    <property type="match status" value="1"/>
</dbReference>
<evidence type="ECO:0000256" key="5">
    <source>
        <dbReference type="ARBA" id="ARBA00022679"/>
    </source>
</evidence>
<feature type="binding site" evidence="11">
    <location>
        <position position="40"/>
    </location>
    <ligand>
        <name>substrate</name>
    </ligand>
</feature>
<dbReference type="CDD" id="cd00464">
    <property type="entry name" value="SK"/>
    <property type="match status" value="1"/>
</dbReference>
<keyword evidence="4 11" id="KW-0028">Amino-acid biosynthesis</keyword>
<dbReference type="InterPro" id="IPR031322">
    <property type="entry name" value="Shikimate/glucono_kinase"/>
</dbReference>
<dbReference type="InterPro" id="IPR027417">
    <property type="entry name" value="P-loop_NTPase"/>
</dbReference>
<feature type="binding site" evidence="11">
    <location>
        <position position="143"/>
    </location>
    <ligand>
        <name>substrate</name>
    </ligand>
</feature>
<evidence type="ECO:0000313" key="12">
    <source>
        <dbReference type="EMBL" id="MFC2947227.1"/>
    </source>
</evidence>
<gene>
    <name evidence="11" type="primary">aroK</name>
    <name evidence="12" type="ORF">ACFODW_02450</name>
</gene>
<reference evidence="13" key="1">
    <citation type="journal article" date="2019" name="Int. J. Syst. Evol. Microbiol.">
        <title>The Global Catalogue of Microorganisms (GCM) 10K type strain sequencing project: providing services to taxonomists for standard genome sequencing and annotation.</title>
        <authorList>
            <consortium name="The Broad Institute Genomics Platform"/>
            <consortium name="The Broad Institute Genome Sequencing Center for Infectious Disease"/>
            <person name="Wu L."/>
            <person name="Ma J."/>
        </authorList>
    </citation>
    <scope>NUCLEOTIDE SEQUENCE [LARGE SCALE GENOMIC DNA]</scope>
    <source>
        <strain evidence="13">KCTC 13193</strain>
    </source>
</reference>
<comment type="caution">
    <text evidence="11">Lacks conserved residue(s) required for the propagation of feature annotation.</text>
</comment>
<comment type="pathway">
    <text evidence="1 11">Metabolic intermediate biosynthesis; chorismate biosynthesis; chorismate from D-erythrose 4-phosphate and phosphoenolpyruvate: step 5/7.</text>
</comment>
<feature type="binding site" evidence="11">
    <location>
        <position position="64"/>
    </location>
    <ligand>
        <name>substrate</name>
    </ligand>
</feature>
<dbReference type="SUPFAM" id="SSF52540">
    <property type="entry name" value="P-loop containing nucleoside triphosphate hydrolases"/>
    <property type="match status" value="1"/>
</dbReference>
<dbReference type="PRINTS" id="PR01100">
    <property type="entry name" value="SHIKIMTKNASE"/>
</dbReference>
<dbReference type="Pfam" id="PF01202">
    <property type="entry name" value="SKI"/>
    <property type="match status" value="1"/>
</dbReference>
<comment type="caution">
    <text evidence="12">The sequence shown here is derived from an EMBL/GenBank/DDBJ whole genome shotgun (WGS) entry which is preliminary data.</text>
</comment>
<evidence type="ECO:0000256" key="7">
    <source>
        <dbReference type="ARBA" id="ARBA00022777"/>
    </source>
</evidence>
<evidence type="ECO:0000256" key="4">
    <source>
        <dbReference type="ARBA" id="ARBA00022605"/>
    </source>
</evidence>
<comment type="subunit">
    <text evidence="11">Monomer.</text>
</comment>
<keyword evidence="5 11" id="KW-0808">Transferase</keyword>
<comment type="similarity">
    <text evidence="2 11">Belongs to the shikimate kinase family.</text>
</comment>
<organism evidence="12 13">
    <name type="scientific">Virgibacillus sediminis</name>
    <dbReference type="NCBI Taxonomy" id="202260"/>
    <lineage>
        <taxon>Bacteria</taxon>
        <taxon>Bacillati</taxon>
        <taxon>Bacillota</taxon>
        <taxon>Bacilli</taxon>
        <taxon>Bacillales</taxon>
        <taxon>Bacillaceae</taxon>
        <taxon>Virgibacillus</taxon>
    </lineage>
</organism>